<evidence type="ECO:0000259" key="6">
    <source>
        <dbReference type="PROSITE" id="PS51465"/>
    </source>
</evidence>
<name>A0A2P4Y3G0_9STRA</name>
<evidence type="ECO:0000256" key="2">
    <source>
        <dbReference type="ARBA" id="ARBA00022900"/>
    </source>
</evidence>
<dbReference type="InterPro" id="IPR036058">
    <property type="entry name" value="Kazal_dom_sf"/>
</dbReference>
<keyword evidence="2" id="KW-0722">Serine protease inhibitor</keyword>
<feature type="domain" description="Kazal-like" evidence="6">
    <location>
        <begin position="152"/>
        <end position="205"/>
    </location>
</feature>
<dbReference type="AlphaFoldDB" id="A0A2P4Y3G0"/>
<dbReference type="InterPro" id="IPR050653">
    <property type="entry name" value="Prot_Inhib_GrowthFact_Antg"/>
</dbReference>
<feature type="chain" id="PRO_5015143045" evidence="5">
    <location>
        <begin position="20"/>
        <end position="230"/>
    </location>
</feature>
<protein>
    <submittedName>
        <fullName evidence="7">Protease inhibitor Epi10</fullName>
    </submittedName>
</protein>
<dbReference type="PANTHER" id="PTHR10913:SF45">
    <property type="entry name" value="FOLLISTATIN, ISOFORM A-RELATED"/>
    <property type="match status" value="1"/>
</dbReference>
<feature type="domain" description="Kazal-like" evidence="6">
    <location>
        <begin position="89"/>
        <end position="139"/>
    </location>
</feature>
<dbReference type="GO" id="GO:0005576">
    <property type="term" value="C:extracellular region"/>
    <property type="evidence" value="ECO:0007669"/>
    <property type="project" value="TreeGrafter"/>
</dbReference>
<evidence type="ECO:0000256" key="4">
    <source>
        <dbReference type="SAM" id="MobiDB-lite"/>
    </source>
</evidence>
<evidence type="ECO:0000313" key="7">
    <source>
        <dbReference type="EMBL" id="POM72344.1"/>
    </source>
</evidence>
<dbReference type="Pfam" id="PF07648">
    <property type="entry name" value="Kazal_2"/>
    <property type="match status" value="3"/>
</dbReference>
<feature type="region of interest" description="Disordered" evidence="4">
    <location>
        <begin position="204"/>
        <end position="230"/>
    </location>
</feature>
<evidence type="ECO:0000256" key="3">
    <source>
        <dbReference type="ARBA" id="ARBA00023157"/>
    </source>
</evidence>
<keyword evidence="8" id="KW-1185">Reference proteome</keyword>
<feature type="domain" description="Kazal-like" evidence="6">
    <location>
        <begin position="19"/>
        <end position="71"/>
    </location>
</feature>
<proteinExistence type="predicted"/>
<evidence type="ECO:0000256" key="5">
    <source>
        <dbReference type="SAM" id="SignalP"/>
    </source>
</evidence>
<evidence type="ECO:0000313" key="8">
    <source>
        <dbReference type="Proteomes" id="UP000237271"/>
    </source>
</evidence>
<evidence type="ECO:0000256" key="1">
    <source>
        <dbReference type="ARBA" id="ARBA00022690"/>
    </source>
</evidence>
<keyword evidence="1 7" id="KW-0646">Protease inhibitor</keyword>
<dbReference type="GO" id="GO:0030414">
    <property type="term" value="F:peptidase inhibitor activity"/>
    <property type="evidence" value="ECO:0007669"/>
    <property type="project" value="UniProtKB-KW"/>
</dbReference>
<dbReference type="Proteomes" id="UP000237271">
    <property type="component" value="Unassembled WGS sequence"/>
</dbReference>
<keyword evidence="5" id="KW-0732">Signal</keyword>
<dbReference type="SMART" id="SM00280">
    <property type="entry name" value="KAZAL"/>
    <property type="match status" value="3"/>
</dbReference>
<organism evidence="7 8">
    <name type="scientific">Phytophthora palmivora</name>
    <dbReference type="NCBI Taxonomy" id="4796"/>
    <lineage>
        <taxon>Eukaryota</taxon>
        <taxon>Sar</taxon>
        <taxon>Stramenopiles</taxon>
        <taxon>Oomycota</taxon>
        <taxon>Peronosporomycetes</taxon>
        <taxon>Peronosporales</taxon>
        <taxon>Peronosporaceae</taxon>
        <taxon>Phytophthora</taxon>
    </lineage>
</organism>
<dbReference type="Gene3D" id="3.30.60.30">
    <property type="match status" value="3"/>
</dbReference>
<accession>A0A2P4Y3G0</accession>
<dbReference type="SUPFAM" id="SSF100895">
    <property type="entry name" value="Kazal-type serine protease inhibitors"/>
    <property type="match status" value="3"/>
</dbReference>
<dbReference type="PROSITE" id="PS51465">
    <property type="entry name" value="KAZAL_2"/>
    <property type="match status" value="3"/>
</dbReference>
<dbReference type="PANTHER" id="PTHR10913">
    <property type="entry name" value="FOLLISTATIN-RELATED"/>
    <property type="match status" value="1"/>
</dbReference>
<feature type="signal peptide" evidence="5">
    <location>
        <begin position="1"/>
        <end position="19"/>
    </location>
</feature>
<dbReference type="CDD" id="cd00104">
    <property type="entry name" value="KAZAL_FS"/>
    <property type="match status" value="3"/>
</dbReference>
<dbReference type="InterPro" id="IPR002350">
    <property type="entry name" value="Kazal_dom"/>
</dbReference>
<keyword evidence="3" id="KW-1015">Disulfide bond</keyword>
<dbReference type="OrthoDB" id="126772at2759"/>
<feature type="region of interest" description="Disordered" evidence="4">
    <location>
        <begin position="66"/>
        <end position="90"/>
    </location>
</feature>
<gene>
    <name evidence="7" type="ORF">PHPALM_10952</name>
</gene>
<reference evidence="7 8" key="1">
    <citation type="journal article" date="2017" name="Genome Biol. Evol.">
        <title>Phytophthora megakarya and P. palmivora, closely related causal agents of cacao black pod rot, underwent increases in genome sizes and gene numbers by different mechanisms.</title>
        <authorList>
            <person name="Ali S.S."/>
            <person name="Shao J."/>
            <person name="Lary D.J."/>
            <person name="Kronmiller B."/>
            <person name="Shen D."/>
            <person name="Strem M.D."/>
            <person name="Amoako-Attah I."/>
            <person name="Akrofi A.Y."/>
            <person name="Begoude B.A."/>
            <person name="Ten Hoopen G.M."/>
            <person name="Coulibaly K."/>
            <person name="Kebe B.I."/>
            <person name="Melnick R.L."/>
            <person name="Guiltinan M.J."/>
            <person name="Tyler B.M."/>
            <person name="Meinhardt L.W."/>
            <person name="Bailey B.A."/>
        </authorList>
    </citation>
    <scope>NUCLEOTIDE SEQUENCE [LARGE SCALE GENOMIC DNA]</scope>
    <source>
        <strain evidence="8">sbr112.9</strain>
    </source>
</reference>
<comment type="caution">
    <text evidence="7">The sequence shown here is derived from an EMBL/GenBank/DDBJ whole genome shotgun (WGS) entry which is preliminary data.</text>
</comment>
<feature type="compositionally biased region" description="Low complexity" evidence="4">
    <location>
        <begin position="70"/>
        <end position="90"/>
    </location>
</feature>
<feature type="compositionally biased region" description="Low complexity" evidence="4">
    <location>
        <begin position="211"/>
        <end position="230"/>
    </location>
</feature>
<sequence length="230" mass="24696">MKFTLGLALLAIAVATATAIDDDKCSFGCLDVYKPVCGSNGETYSNSCYLRLASCQSNNEITEASNGECASTPASSATPSPKSSADNSSSGPADCPDACLDVYDPVTDENGKEYSNECYMKMAKCQGTNDKRNDNPGVSTLDAQRKLAFAPGYTGPPCADMLCPDNYKPVCGSDGVTYTNECQLGITSCNERKNITMVNEGVCASQEHQQEQQQQEQQQVQQEHQQEQQS</sequence>
<dbReference type="EMBL" id="NCKW01005906">
    <property type="protein sequence ID" value="POM72344.1"/>
    <property type="molecule type" value="Genomic_DNA"/>
</dbReference>